<dbReference type="AlphaFoldDB" id="A0AAD8ECA4"/>
<dbReference type="EMBL" id="JASPKZ010007391">
    <property type="protein sequence ID" value="KAJ9584579.1"/>
    <property type="molecule type" value="Genomic_DNA"/>
</dbReference>
<feature type="non-terminal residue" evidence="1">
    <location>
        <position position="1"/>
    </location>
</feature>
<comment type="caution">
    <text evidence="1">The sequence shown here is derived from an EMBL/GenBank/DDBJ whole genome shotgun (WGS) entry which is preliminary data.</text>
</comment>
<feature type="non-terminal residue" evidence="1">
    <location>
        <position position="112"/>
    </location>
</feature>
<evidence type="ECO:0000313" key="1">
    <source>
        <dbReference type="EMBL" id="KAJ9584579.1"/>
    </source>
</evidence>
<keyword evidence="2" id="KW-1185">Reference proteome</keyword>
<evidence type="ECO:0000313" key="2">
    <source>
        <dbReference type="Proteomes" id="UP001233999"/>
    </source>
</evidence>
<reference evidence="1" key="1">
    <citation type="journal article" date="2023" name="IScience">
        <title>Live-bearing cockroach genome reveals convergent evolutionary mechanisms linked to viviparity in insects and beyond.</title>
        <authorList>
            <person name="Fouks B."/>
            <person name="Harrison M.C."/>
            <person name="Mikhailova A.A."/>
            <person name="Marchal E."/>
            <person name="English S."/>
            <person name="Carruthers M."/>
            <person name="Jennings E.C."/>
            <person name="Chiamaka E.L."/>
            <person name="Frigard R.A."/>
            <person name="Pippel M."/>
            <person name="Attardo G.M."/>
            <person name="Benoit J.B."/>
            <person name="Bornberg-Bauer E."/>
            <person name="Tobe S.S."/>
        </authorList>
    </citation>
    <scope>NUCLEOTIDE SEQUENCE</scope>
    <source>
        <strain evidence="1">Stay&amp;Tobe</strain>
    </source>
</reference>
<gene>
    <name evidence="1" type="ORF">L9F63_021077</name>
</gene>
<sequence>SFRSSSASSSLRLGVDAISGLLAVVLRNYKPQYHGQQPGNLLQDHHNFFIRCPRQSREQSAIECHEVRRETTAQNGNSEETNFLSPKIMHFETYGRVHLLVATIFVTIEAKS</sequence>
<accession>A0AAD8ECA4</accession>
<dbReference type="Proteomes" id="UP001233999">
    <property type="component" value="Unassembled WGS sequence"/>
</dbReference>
<reference evidence="1" key="2">
    <citation type="submission" date="2023-05" db="EMBL/GenBank/DDBJ databases">
        <authorList>
            <person name="Fouks B."/>
        </authorList>
    </citation>
    <scope>NUCLEOTIDE SEQUENCE</scope>
    <source>
        <strain evidence="1">Stay&amp;Tobe</strain>
        <tissue evidence="1">Testes</tissue>
    </source>
</reference>
<organism evidence="1 2">
    <name type="scientific">Diploptera punctata</name>
    <name type="common">Pacific beetle cockroach</name>
    <dbReference type="NCBI Taxonomy" id="6984"/>
    <lineage>
        <taxon>Eukaryota</taxon>
        <taxon>Metazoa</taxon>
        <taxon>Ecdysozoa</taxon>
        <taxon>Arthropoda</taxon>
        <taxon>Hexapoda</taxon>
        <taxon>Insecta</taxon>
        <taxon>Pterygota</taxon>
        <taxon>Neoptera</taxon>
        <taxon>Polyneoptera</taxon>
        <taxon>Dictyoptera</taxon>
        <taxon>Blattodea</taxon>
        <taxon>Blaberoidea</taxon>
        <taxon>Blaberidae</taxon>
        <taxon>Diplopterinae</taxon>
        <taxon>Diploptera</taxon>
    </lineage>
</organism>
<protein>
    <submittedName>
        <fullName evidence="1">Uncharacterized protein</fullName>
    </submittedName>
</protein>
<proteinExistence type="predicted"/>
<name>A0AAD8ECA4_DIPPU</name>